<dbReference type="EMBL" id="CP032094">
    <property type="protein sequence ID" value="AXY03639.1"/>
    <property type="molecule type" value="Genomic_DNA"/>
</dbReference>
<sequence>MLFLVILSLNVRSAVPGLEPKKSWQLDGYVKYMATYAMPKTQSNTLDHLLHNRMNFEYRFSDEWRVNVGMRNRALWGDALDLPGYAELVALDNGYFDLSKNWRAGDVIFNTQLDRLNVTWNKDTWRVRAGRFRVNWSMNTIWNPNDIYNAYSIYDFDYEERAGTDAVSISKSLGFADGVDVIFAPAKDSGQDSTALRYLANQAGWDYQLLVGRSRLDYVIGAGFSTDLYEAGIRGEVSWFDPVNATYQEKSVTQTKSTKQTTVASLEMDYSFGGERNWLGRTAWLYISAPQDVNSALAYLNLPLDAKTLSFTRHTWYGDVSFDLTSLNRLTLSASYYDDHSYFLGASSTYSLANDWQFLTVIQAFGGGDDSLFGEDPTTLFFANIKYSF</sequence>
<dbReference type="Proteomes" id="UP000262832">
    <property type="component" value="Chromosome II"/>
</dbReference>
<proteinExistence type="predicted"/>
<evidence type="ECO:0008006" key="3">
    <source>
        <dbReference type="Google" id="ProtNLM"/>
    </source>
</evidence>
<evidence type="ECO:0000313" key="2">
    <source>
        <dbReference type="Proteomes" id="UP000262832"/>
    </source>
</evidence>
<evidence type="ECO:0000313" key="1">
    <source>
        <dbReference type="EMBL" id="AXY03639.1"/>
    </source>
</evidence>
<name>A0ABM6Z0B9_9VIBR</name>
<dbReference type="RefSeq" id="WP_128813092.1">
    <property type="nucleotide sequence ID" value="NZ_CP032094.1"/>
</dbReference>
<accession>A0ABM6Z0B9</accession>
<keyword evidence="2" id="KW-1185">Reference proteome</keyword>
<reference evidence="1 2" key="1">
    <citation type="submission" date="2018-08" db="EMBL/GenBank/DDBJ databases">
        <title>Genomic taxonomy of the Vibrionaceae family.</title>
        <authorList>
            <person name="Gomez-Gil B."/>
            <person name="Tanaka M."/>
            <person name="Sawabe T."/>
            <person name="Enciso-Ibarra K."/>
        </authorList>
    </citation>
    <scope>NUCLEOTIDE SEQUENCE [LARGE SCALE GENOMIC DNA]</scope>
    <source>
        <strain evidence="1 2">CAIM 1831</strain>
    </source>
</reference>
<gene>
    <name evidence="1" type="ORF">D1115_20095</name>
</gene>
<protein>
    <recommendedName>
        <fullName evidence="3">Alginate export domain-containing protein</fullName>
    </recommendedName>
</protein>
<organism evidence="1 2">
    <name type="scientific">Vibrio alfacsensis</name>
    <dbReference type="NCBI Taxonomy" id="1074311"/>
    <lineage>
        <taxon>Bacteria</taxon>
        <taxon>Pseudomonadati</taxon>
        <taxon>Pseudomonadota</taxon>
        <taxon>Gammaproteobacteria</taxon>
        <taxon>Vibrionales</taxon>
        <taxon>Vibrionaceae</taxon>
        <taxon>Vibrio</taxon>
    </lineage>
</organism>